<dbReference type="AlphaFoldDB" id="A4C6U1"/>
<gene>
    <name evidence="1" type="ORF">PTD2_12784</name>
</gene>
<keyword evidence="2" id="KW-1185">Reference proteome</keyword>
<evidence type="ECO:0000313" key="1">
    <source>
        <dbReference type="EMBL" id="EAR29695.1"/>
    </source>
</evidence>
<comment type="caution">
    <text evidence="1">The sequence shown here is derived from an EMBL/GenBank/DDBJ whole genome shotgun (WGS) entry which is preliminary data.</text>
</comment>
<name>A4C6U1_9GAMM</name>
<dbReference type="EC" id="2.1.3.2" evidence="1"/>
<dbReference type="HOGENOM" id="CLU_3375482_0_0_6"/>
<dbReference type="Proteomes" id="UP000006201">
    <property type="component" value="Unassembled WGS sequence"/>
</dbReference>
<accession>A4C6U1</accession>
<dbReference type="EMBL" id="AAOH01000002">
    <property type="protein sequence ID" value="EAR29695.1"/>
    <property type="molecule type" value="Genomic_DNA"/>
</dbReference>
<dbReference type="GO" id="GO:0004070">
    <property type="term" value="F:aspartate carbamoyltransferase activity"/>
    <property type="evidence" value="ECO:0007669"/>
    <property type="project" value="UniProtKB-EC"/>
</dbReference>
<protein>
    <submittedName>
        <fullName evidence="1">Aspartate carbamoyltransferase</fullName>
        <ecNumber evidence="1">2.1.3.2</ecNumber>
    </submittedName>
</protein>
<reference evidence="1 2" key="1">
    <citation type="submission" date="2006-02" db="EMBL/GenBank/DDBJ databases">
        <authorList>
            <person name="Moran M.A."/>
            <person name="Kjelleberg S."/>
            <person name="Egan S."/>
            <person name="Saunders N."/>
            <person name="Thomas T."/>
            <person name="Ferriera S."/>
            <person name="Johnson J."/>
            <person name="Kravitz S."/>
            <person name="Halpern A."/>
            <person name="Remington K."/>
            <person name="Beeson K."/>
            <person name="Tran B."/>
            <person name="Rogers Y.-H."/>
            <person name="Friedman R."/>
            <person name="Venter J.C."/>
        </authorList>
    </citation>
    <scope>NUCLEOTIDE SEQUENCE [LARGE SCALE GENOMIC DNA]</scope>
    <source>
        <strain evidence="1 2">D2</strain>
    </source>
</reference>
<evidence type="ECO:0000313" key="2">
    <source>
        <dbReference type="Proteomes" id="UP000006201"/>
    </source>
</evidence>
<sequence>MANPNEQSYGEFSRVTIANSRAAVAINFIDFNLL</sequence>
<organism evidence="1 2">
    <name type="scientific">Pseudoalteromonas tunicata D2</name>
    <dbReference type="NCBI Taxonomy" id="87626"/>
    <lineage>
        <taxon>Bacteria</taxon>
        <taxon>Pseudomonadati</taxon>
        <taxon>Pseudomonadota</taxon>
        <taxon>Gammaproteobacteria</taxon>
        <taxon>Alteromonadales</taxon>
        <taxon>Pseudoalteromonadaceae</taxon>
        <taxon>Pseudoalteromonas</taxon>
    </lineage>
</organism>
<proteinExistence type="predicted"/>
<keyword evidence="1" id="KW-0808">Transferase</keyword>